<evidence type="ECO:0000256" key="4">
    <source>
        <dbReference type="ARBA" id="ARBA00022786"/>
    </source>
</evidence>
<organism evidence="8">
    <name type="scientific">Pyricularia oryzae (strain Y34)</name>
    <name type="common">Rice blast fungus</name>
    <name type="synonym">Magnaporthe oryzae</name>
    <dbReference type="NCBI Taxonomy" id="1143189"/>
    <lineage>
        <taxon>Eukaryota</taxon>
        <taxon>Fungi</taxon>
        <taxon>Dikarya</taxon>
        <taxon>Ascomycota</taxon>
        <taxon>Pezizomycotina</taxon>
        <taxon>Sordariomycetes</taxon>
        <taxon>Sordariomycetidae</taxon>
        <taxon>Magnaporthales</taxon>
        <taxon>Pyriculariaceae</taxon>
        <taxon>Pyricularia</taxon>
    </lineage>
</organism>
<dbReference type="Pfam" id="PF09138">
    <property type="entry name" value="Urm1"/>
    <property type="match status" value="1"/>
</dbReference>
<evidence type="ECO:0000256" key="5">
    <source>
        <dbReference type="HAMAP-Rule" id="MF_03048"/>
    </source>
</evidence>
<keyword evidence="2 5" id="KW-1017">Isopeptide bond</keyword>
<evidence type="ECO:0000256" key="1">
    <source>
        <dbReference type="ARBA" id="ARBA00022490"/>
    </source>
</evidence>
<comment type="subcellular location">
    <subcellularLocation>
        <location evidence="5 6">Cytoplasm</location>
    </subcellularLocation>
</comment>
<evidence type="ECO:0000256" key="6">
    <source>
        <dbReference type="RuleBase" id="RU361182"/>
    </source>
</evidence>
<comment type="pathway">
    <text evidence="5 6">tRNA modification; 5-methoxycarbonylmethyl-2-thiouridine-tRNA biosynthesis.</text>
</comment>
<comment type="function">
    <text evidence="5">Acts as a sulfur carrier required for 2-thiolation of mcm(5)S(2)U at tRNA wobble positions of cytosolic tRNA(Lys), tRNA(Glu) and tRNA(Gln). Serves as sulfur donor in tRNA 2-thiolation reaction by being thiocarboxylated (-COSH) at its C-terminus by the MOCS3 homolog UBA4. The sulfur is then transferred to tRNA to form 2-thiolation of mcm(5)S(2)U. Prior mcm(5) tRNA modification by the elongator complex is required for 2-thiolation. Also acts as a ubiquitin-like protein (UBL) that is covalently conjugated via an isopeptide bond to lysine residues of target proteins such as AHP1. The thiocarboxylated form serves as substrate for conjugation and oxidative stress specifically induces the formation of UBL-protein conjugates.</text>
</comment>
<dbReference type="GO" id="GO:0002098">
    <property type="term" value="P:tRNA wobble uridine modification"/>
    <property type="evidence" value="ECO:0007669"/>
    <property type="project" value="UniProtKB-UniRule"/>
</dbReference>
<accession>A0AA97PLP0</accession>
<dbReference type="InterPro" id="IPR015221">
    <property type="entry name" value="Urm1"/>
</dbReference>
<protein>
    <recommendedName>
        <fullName evidence="5 6">Ubiquitin-related modifier 1</fullName>
    </recommendedName>
</protein>
<keyword evidence="3 5" id="KW-0819">tRNA processing</keyword>
<sequence length="236" mass="25108">MHQVETVSAAPASLGSSDQDNATQQAPSLNIVVEFSYCANFLHHELGKRGGLEMLFADRRRLQLTVPKSDDRGKPLTIAALIDHLCQHEMNDGRKDLFVLDGHLRPGILVLINDADWELEGEEAYEVQSGDNVLLIFGSLDGCLPRAISARSSCFASPTIPRPLWILGLGGQAAVASISTVTGDDKQGPKIITSPYNALDAPATQSGQANPVPDLKGGCESGMANKGRSLAQDPAP</sequence>
<dbReference type="CDD" id="cd01764">
    <property type="entry name" value="Ubl_Urm1"/>
    <property type="match status" value="1"/>
</dbReference>
<gene>
    <name evidence="5" type="primary">URM1</name>
    <name evidence="8" type="ORF">OOU_Y34scaffold00514g26</name>
</gene>
<reference evidence="8" key="1">
    <citation type="journal article" date="2012" name="PLoS Genet.">
        <title>Comparative analysis of the genomes of two field isolates of the rice blast fungus Magnaporthe oryzae.</title>
        <authorList>
            <person name="Xue M."/>
            <person name="Yang J."/>
            <person name="Li Z."/>
            <person name="Hu S."/>
            <person name="Yao N."/>
            <person name="Dean R.A."/>
            <person name="Zhao W."/>
            <person name="Shen M."/>
            <person name="Zhang H."/>
            <person name="Li C."/>
            <person name="Liu L."/>
            <person name="Cao L."/>
            <person name="Xu X."/>
            <person name="Xing Y."/>
            <person name="Hsiang T."/>
            <person name="Zhang Z."/>
            <person name="Xu J.R."/>
            <person name="Peng Y.L."/>
        </authorList>
    </citation>
    <scope>NUCLEOTIDE SEQUENCE</scope>
    <source>
        <strain evidence="8">Y34</strain>
    </source>
</reference>
<dbReference type="GO" id="GO:0032447">
    <property type="term" value="P:protein urmylation"/>
    <property type="evidence" value="ECO:0007669"/>
    <property type="project" value="UniProtKB-UniRule"/>
</dbReference>
<feature type="region of interest" description="Disordered" evidence="7">
    <location>
        <begin position="192"/>
        <end position="236"/>
    </location>
</feature>
<evidence type="ECO:0000256" key="2">
    <source>
        <dbReference type="ARBA" id="ARBA00022499"/>
    </source>
</evidence>
<feature type="modified residue" description="1-thioglycine" evidence="5">
    <location>
        <position position="138"/>
    </location>
</feature>
<dbReference type="InterPro" id="IPR016155">
    <property type="entry name" value="Mopterin_synth/thiamin_S_b"/>
</dbReference>
<comment type="PTM">
    <text evidence="5">C-terminal thiocarboxylation occurs in 2 steps, it is first acyl-adenylated (-COAMP) via the hesA/moeB/thiF part of UBA4, then thiocarboxylated (-COSH) via the rhodanese domain of UBA4.</text>
</comment>
<evidence type="ECO:0000313" key="8">
    <source>
        <dbReference type="EMBL" id="ELQ39109.1"/>
    </source>
</evidence>
<keyword evidence="4 5" id="KW-0833">Ubl conjugation pathway</keyword>
<comment type="similarity">
    <text evidence="5 6">Belongs to the URM1 family.</text>
</comment>
<keyword evidence="1 5" id="KW-0963">Cytoplasm</keyword>
<feature type="region of interest" description="Disordered" evidence="7">
    <location>
        <begin position="1"/>
        <end position="21"/>
    </location>
</feature>
<dbReference type="GO" id="GO:0005829">
    <property type="term" value="C:cytosol"/>
    <property type="evidence" value="ECO:0007669"/>
    <property type="project" value="UniProtKB-UniRule"/>
</dbReference>
<dbReference type="GO" id="GO:0034227">
    <property type="term" value="P:tRNA thio-modification"/>
    <property type="evidence" value="ECO:0007669"/>
    <property type="project" value="UniProtKB-UniRule"/>
</dbReference>
<dbReference type="HAMAP" id="MF_03048">
    <property type="entry name" value="Urm1"/>
    <property type="match status" value="1"/>
</dbReference>
<feature type="cross-link" description="Glycyl lysine isopeptide (Gly-Lys) (interchain with K-? in acceptor proteins)" evidence="5">
    <location>
        <position position="138"/>
    </location>
</feature>
<name>A0AA97PLP0_PYRO3</name>
<dbReference type="Proteomes" id="UP000011086">
    <property type="component" value="Unassembled WGS sequence"/>
</dbReference>
<dbReference type="SUPFAM" id="SSF54285">
    <property type="entry name" value="MoaD/ThiS"/>
    <property type="match status" value="1"/>
</dbReference>
<evidence type="ECO:0000256" key="3">
    <source>
        <dbReference type="ARBA" id="ARBA00022694"/>
    </source>
</evidence>
<dbReference type="PANTHER" id="PTHR14986">
    <property type="entry name" value="RURM1 PROTEIN"/>
    <property type="match status" value="1"/>
</dbReference>
<dbReference type="InterPro" id="IPR012675">
    <property type="entry name" value="Beta-grasp_dom_sf"/>
</dbReference>
<dbReference type="AlphaFoldDB" id="A0AA97PLP0"/>
<evidence type="ECO:0000256" key="7">
    <source>
        <dbReference type="SAM" id="MobiDB-lite"/>
    </source>
</evidence>
<dbReference type="EMBL" id="JH793994">
    <property type="protein sequence ID" value="ELQ39109.1"/>
    <property type="molecule type" value="Genomic_DNA"/>
</dbReference>
<dbReference type="Gene3D" id="3.10.20.30">
    <property type="match status" value="1"/>
</dbReference>
<proteinExistence type="inferred from homology"/>